<accession>A0AAV1E7U4</accession>
<proteinExistence type="predicted"/>
<feature type="region of interest" description="Disordered" evidence="1">
    <location>
        <begin position="63"/>
        <end position="100"/>
    </location>
</feature>
<evidence type="ECO:0000313" key="2">
    <source>
        <dbReference type="EMBL" id="CAI9115755.1"/>
    </source>
</evidence>
<feature type="compositionally biased region" description="Polar residues" evidence="1">
    <location>
        <begin position="84"/>
        <end position="93"/>
    </location>
</feature>
<evidence type="ECO:0000313" key="3">
    <source>
        <dbReference type="Proteomes" id="UP001161247"/>
    </source>
</evidence>
<keyword evidence="3" id="KW-1185">Reference proteome</keyword>
<protein>
    <submittedName>
        <fullName evidence="2">OLC1v1016747C1</fullName>
    </submittedName>
</protein>
<name>A0AAV1E7U4_OLDCO</name>
<sequence>MLIGVLGWSKMMLVEVVEEIDAFGQKMKCNIDTSSSGDRATGTVGQGYEITIRKMVIDQNNEIGDKSGENDFSSEEESNNVSSGLQGNPTSLNRPEKQGFNNNFATMANAMAGRNLREKAAAERTKDVVPELMNIILPSGDVFKAANLFTADKDKIDELFNLPIEMRRFYVISLLVPAPSI</sequence>
<gene>
    <name evidence="2" type="ORF">OLC1_LOCUS22218</name>
</gene>
<dbReference type="EMBL" id="OX459125">
    <property type="protein sequence ID" value="CAI9115755.1"/>
    <property type="molecule type" value="Genomic_DNA"/>
</dbReference>
<dbReference type="AlphaFoldDB" id="A0AAV1E7U4"/>
<reference evidence="2" key="1">
    <citation type="submission" date="2023-03" db="EMBL/GenBank/DDBJ databases">
        <authorList>
            <person name="Julca I."/>
        </authorList>
    </citation>
    <scope>NUCLEOTIDE SEQUENCE</scope>
</reference>
<organism evidence="2 3">
    <name type="scientific">Oldenlandia corymbosa var. corymbosa</name>
    <dbReference type="NCBI Taxonomy" id="529605"/>
    <lineage>
        <taxon>Eukaryota</taxon>
        <taxon>Viridiplantae</taxon>
        <taxon>Streptophyta</taxon>
        <taxon>Embryophyta</taxon>
        <taxon>Tracheophyta</taxon>
        <taxon>Spermatophyta</taxon>
        <taxon>Magnoliopsida</taxon>
        <taxon>eudicotyledons</taxon>
        <taxon>Gunneridae</taxon>
        <taxon>Pentapetalae</taxon>
        <taxon>asterids</taxon>
        <taxon>lamiids</taxon>
        <taxon>Gentianales</taxon>
        <taxon>Rubiaceae</taxon>
        <taxon>Rubioideae</taxon>
        <taxon>Spermacoceae</taxon>
        <taxon>Hedyotis-Oldenlandia complex</taxon>
        <taxon>Oldenlandia</taxon>
    </lineage>
</organism>
<dbReference type="Proteomes" id="UP001161247">
    <property type="component" value="Chromosome 8"/>
</dbReference>
<evidence type="ECO:0000256" key="1">
    <source>
        <dbReference type="SAM" id="MobiDB-lite"/>
    </source>
</evidence>